<dbReference type="EMBL" id="GEDC01019737">
    <property type="protein sequence ID" value="JAS17561.1"/>
    <property type="molecule type" value="Transcribed_RNA"/>
</dbReference>
<proteinExistence type="predicted"/>
<gene>
    <name evidence="2" type="ORF">g.17320</name>
</gene>
<protein>
    <submittedName>
        <fullName evidence="2">Uncharacterized protein</fullName>
    </submittedName>
</protein>
<accession>A0A1B6CW14</accession>
<feature type="region of interest" description="Disordered" evidence="1">
    <location>
        <begin position="162"/>
        <end position="214"/>
    </location>
</feature>
<dbReference type="AlphaFoldDB" id="A0A1B6CW14"/>
<feature type="region of interest" description="Disordered" evidence="1">
    <location>
        <begin position="15"/>
        <end position="95"/>
    </location>
</feature>
<evidence type="ECO:0000313" key="2">
    <source>
        <dbReference type="EMBL" id="JAS17561.1"/>
    </source>
</evidence>
<feature type="compositionally biased region" description="Low complexity" evidence="1">
    <location>
        <begin position="192"/>
        <end position="204"/>
    </location>
</feature>
<sequence length="214" mass="22924">MDVSFNNVLESTRKYFQGVPTSPNSVGGSAASTVGSNGPSHPGAATPVQPPQHGFQNNPPPTVPSSSPTVLSYWPPTGNQRNKDAAVAQTTPTSHAVTQNHYVQQGKSPSHVPQLHAAYNGNRLPESVQNTNYHSDVQTNLPAQRHQHNLPPIAALSSSVNYHSGRAVSRDSQAHHRQPSQHLPLPSISQISPHPVSKSSSVSPRTMPTQYRTP</sequence>
<reference evidence="2" key="1">
    <citation type="submission" date="2015-12" db="EMBL/GenBank/DDBJ databases">
        <title>De novo transcriptome assembly of four potential Pierce s Disease insect vectors from Arizona vineyards.</title>
        <authorList>
            <person name="Tassone E.E."/>
        </authorList>
    </citation>
    <scope>NUCLEOTIDE SEQUENCE</scope>
</reference>
<feature type="non-terminal residue" evidence="2">
    <location>
        <position position="214"/>
    </location>
</feature>
<name>A0A1B6CW14_9HEMI</name>
<evidence type="ECO:0000256" key="1">
    <source>
        <dbReference type="SAM" id="MobiDB-lite"/>
    </source>
</evidence>
<feature type="compositionally biased region" description="Low complexity" evidence="1">
    <location>
        <begin position="24"/>
        <end position="38"/>
    </location>
</feature>
<organism evidence="2">
    <name type="scientific">Clastoptera arizonana</name>
    <name type="common">Arizona spittle bug</name>
    <dbReference type="NCBI Taxonomy" id="38151"/>
    <lineage>
        <taxon>Eukaryota</taxon>
        <taxon>Metazoa</taxon>
        <taxon>Ecdysozoa</taxon>
        <taxon>Arthropoda</taxon>
        <taxon>Hexapoda</taxon>
        <taxon>Insecta</taxon>
        <taxon>Pterygota</taxon>
        <taxon>Neoptera</taxon>
        <taxon>Paraneoptera</taxon>
        <taxon>Hemiptera</taxon>
        <taxon>Auchenorrhyncha</taxon>
        <taxon>Cercopoidea</taxon>
        <taxon>Clastopteridae</taxon>
        <taxon>Clastoptera</taxon>
    </lineage>
</organism>